<feature type="transmembrane region" description="Helical" evidence="1">
    <location>
        <begin position="113"/>
        <end position="131"/>
    </location>
</feature>
<reference evidence="3" key="1">
    <citation type="journal article" date="2019" name="Int. J. Syst. Evol. Microbiol.">
        <title>The Global Catalogue of Microorganisms (GCM) 10K type strain sequencing project: providing services to taxonomists for standard genome sequencing and annotation.</title>
        <authorList>
            <consortium name="The Broad Institute Genomics Platform"/>
            <consortium name="The Broad Institute Genome Sequencing Center for Infectious Disease"/>
            <person name="Wu L."/>
            <person name="Ma J."/>
        </authorList>
    </citation>
    <scope>NUCLEOTIDE SEQUENCE [LARGE SCALE GENOMIC DNA]</scope>
    <source>
        <strain evidence="3">JCM 16929</strain>
    </source>
</reference>
<dbReference type="EMBL" id="BAABAB010000027">
    <property type="protein sequence ID" value="GAA3630854.1"/>
    <property type="molecule type" value="Genomic_DNA"/>
</dbReference>
<accession>A0ABP7AEL0</accession>
<keyword evidence="1" id="KW-0812">Transmembrane</keyword>
<evidence type="ECO:0008006" key="4">
    <source>
        <dbReference type="Google" id="ProtNLM"/>
    </source>
</evidence>
<keyword evidence="3" id="KW-1185">Reference proteome</keyword>
<dbReference type="RefSeq" id="WP_344807257.1">
    <property type="nucleotide sequence ID" value="NZ_BAABAB010000027.1"/>
</dbReference>
<evidence type="ECO:0000256" key="1">
    <source>
        <dbReference type="SAM" id="Phobius"/>
    </source>
</evidence>
<feature type="transmembrane region" description="Helical" evidence="1">
    <location>
        <begin position="6"/>
        <end position="24"/>
    </location>
</feature>
<proteinExistence type="predicted"/>
<dbReference type="Proteomes" id="UP001501490">
    <property type="component" value="Unassembled WGS sequence"/>
</dbReference>
<evidence type="ECO:0000313" key="2">
    <source>
        <dbReference type="EMBL" id="GAA3630854.1"/>
    </source>
</evidence>
<evidence type="ECO:0000313" key="3">
    <source>
        <dbReference type="Proteomes" id="UP001501490"/>
    </source>
</evidence>
<gene>
    <name evidence="2" type="ORF">GCM10022236_36710</name>
</gene>
<comment type="caution">
    <text evidence="2">The sequence shown here is derived from an EMBL/GenBank/DDBJ whole genome shotgun (WGS) entry which is preliminary data.</text>
</comment>
<keyword evidence="1" id="KW-0472">Membrane</keyword>
<name>A0ABP7AEL0_9ACTN</name>
<feature type="transmembrane region" description="Helical" evidence="1">
    <location>
        <begin position="69"/>
        <end position="92"/>
    </location>
</feature>
<sequence length="133" mass="14148">MPSWTYVVATAVGIGGLFLTARLFSDPVSELSSSISDKRAIAVWPWLYGTVICVLLEVVYVLLSPAVGAGSVFAVIFGTISVGVYAPMSMMFNKQRLLADGPPALPHHPVSGYVLLAALVGVNLLLTRGWLWG</sequence>
<keyword evidence="1" id="KW-1133">Transmembrane helix</keyword>
<organism evidence="2 3">
    <name type="scientific">Microlunatus ginsengisoli</name>
    <dbReference type="NCBI Taxonomy" id="363863"/>
    <lineage>
        <taxon>Bacteria</taxon>
        <taxon>Bacillati</taxon>
        <taxon>Actinomycetota</taxon>
        <taxon>Actinomycetes</taxon>
        <taxon>Propionibacteriales</taxon>
        <taxon>Propionibacteriaceae</taxon>
        <taxon>Microlunatus</taxon>
    </lineage>
</organism>
<protein>
    <recommendedName>
        <fullName evidence="4">DUF4149 domain-containing protein</fullName>
    </recommendedName>
</protein>
<feature type="transmembrane region" description="Helical" evidence="1">
    <location>
        <begin position="45"/>
        <end position="63"/>
    </location>
</feature>